<reference evidence="1 2" key="1">
    <citation type="journal article" date="2016" name="Mol. Biol. Evol.">
        <title>Comparative Genomics of Early-Diverging Mushroom-Forming Fungi Provides Insights into the Origins of Lignocellulose Decay Capabilities.</title>
        <authorList>
            <person name="Nagy L.G."/>
            <person name="Riley R."/>
            <person name="Tritt A."/>
            <person name="Adam C."/>
            <person name="Daum C."/>
            <person name="Floudas D."/>
            <person name="Sun H."/>
            <person name="Yadav J.S."/>
            <person name="Pangilinan J."/>
            <person name="Larsson K.H."/>
            <person name="Matsuura K."/>
            <person name="Barry K."/>
            <person name="Labutti K."/>
            <person name="Kuo R."/>
            <person name="Ohm R.A."/>
            <person name="Bhattacharya S.S."/>
            <person name="Shirouzu T."/>
            <person name="Yoshinaga Y."/>
            <person name="Martin F.M."/>
            <person name="Grigoriev I.V."/>
            <person name="Hibbett D.S."/>
        </authorList>
    </citation>
    <scope>NUCLEOTIDE SEQUENCE [LARGE SCALE GENOMIC DNA]</scope>
    <source>
        <strain evidence="1 2">HHB14362 ss-1</strain>
    </source>
</reference>
<proteinExistence type="predicted"/>
<evidence type="ECO:0000313" key="1">
    <source>
        <dbReference type="EMBL" id="KZT19634.1"/>
    </source>
</evidence>
<protein>
    <submittedName>
        <fullName evidence="1">Uncharacterized protein</fullName>
    </submittedName>
</protein>
<keyword evidence="2" id="KW-1185">Reference proteome</keyword>
<organism evidence="1 2">
    <name type="scientific">Neolentinus lepideus HHB14362 ss-1</name>
    <dbReference type="NCBI Taxonomy" id="1314782"/>
    <lineage>
        <taxon>Eukaryota</taxon>
        <taxon>Fungi</taxon>
        <taxon>Dikarya</taxon>
        <taxon>Basidiomycota</taxon>
        <taxon>Agaricomycotina</taxon>
        <taxon>Agaricomycetes</taxon>
        <taxon>Gloeophyllales</taxon>
        <taxon>Gloeophyllaceae</taxon>
        <taxon>Neolentinus</taxon>
    </lineage>
</organism>
<evidence type="ECO:0000313" key="2">
    <source>
        <dbReference type="Proteomes" id="UP000076761"/>
    </source>
</evidence>
<sequence>MRDTSPSAIDASYSACADCFRSSRSLPSLLFSIYNAPRPIIRTRTLCYPASHFRGSSLRSTLVLASYSRLVSKGVGRTLQDFCWMNVYETKGETVNEESRGECVWD</sequence>
<accession>A0A165NH46</accession>
<dbReference type="InParanoid" id="A0A165NH46"/>
<dbReference type="Proteomes" id="UP000076761">
    <property type="component" value="Unassembled WGS sequence"/>
</dbReference>
<dbReference type="EMBL" id="KV425636">
    <property type="protein sequence ID" value="KZT19634.1"/>
    <property type="molecule type" value="Genomic_DNA"/>
</dbReference>
<gene>
    <name evidence="1" type="ORF">NEOLEDRAFT_937462</name>
</gene>
<dbReference type="AlphaFoldDB" id="A0A165NH46"/>
<name>A0A165NH46_9AGAM</name>